<dbReference type="InterPro" id="IPR007112">
    <property type="entry name" value="Expansin/allergen_DPBB_dom"/>
</dbReference>
<dbReference type="PANTHER" id="PTHR47480:SF1">
    <property type="entry name" value="EG45-LIKE DOMAIN CONTAINING PROTEIN 1"/>
    <property type="match status" value="1"/>
</dbReference>
<dbReference type="PROSITE" id="PS50842">
    <property type="entry name" value="EXPANSIN_EG45"/>
    <property type="match status" value="1"/>
</dbReference>
<dbReference type="PANTHER" id="PTHR47480">
    <property type="entry name" value="EG45-LIKE DOMAIN CONTAINING PROTEIN"/>
    <property type="match status" value="1"/>
</dbReference>
<comment type="caution">
    <text evidence="3">The sequence shown here is derived from an EMBL/GenBank/DDBJ whole genome shotgun (WGS) entry which is preliminary data.</text>
</comment>
<keyword evidence="1" id="KW-0732">Signal</keyword>
<sequence length="144" mass="15488">MLESHQVLFFFILLIFSVFFLLNLSNADLGTGAYYSPPYLPTACFGNDPNQFPAGNLFAAAGAGIWDNGAACGRQYLVRCLQGSIQDTVCSSSDTIKITIVDQATNLVSPPSKNGATMTFSVAAYGRIAKQSAADEINIEYREV</sequence>
<dbReference type="AlphaFoldDB" id="A0A0K9PTT5"/>
<dbReference type="SUPFAM" id="SSF50685">
    <property type="entry name" value="Barwin-like endoglucanases"/>
    <property type="match status" value="1"/>
</dbReference>
<dbReference type="Gene3D" id="2.40.40.10">
    <property type="entry name" value="RlpA-like domain"/>
    <property type="match status" value="1"/>
</dbReference>
<evidence type="ECO:0000256" key="1">
    <source>
        <dbReference type="SAM" id="SignalP"/>
    </source>
</evidence>
<dbReference type="OMA" id="PRTCKPG"/>
<keyword evidence="4" id="KW-1185">Reference proteome</keyword>
<name>A0A0K9PTT5_ZOSMR</name>
<organism evidence="3 4">
    <name type="scientific">Zostera marina</name>
    <name type="common">Eelgrass</name>
    <dbReference type="NCBI Taxonomy" id="29655"/>
    <lineage>
        <taxon>Eukaryota</taxon>
        <taxon>Viridiplantae</taxon>
        <taxon>Streptophyta</taxon>
        <taxon>Embryophyta</taxon>
        <taxon>Tracheophyta</taxon>
        <taxon>Spermatophyta</taxon>
        <taxon>Magnoliopsida</taxon>
        <taxon>Liliopsida</taxon>
        <taxon>Zosteraceae</taxon>
        <taxon>Zostera</taxon>
    </lineage>
</organism>
<evidence type="ECO:0000313" key="4">
    <source>
        <dbReference type="Proteomes" id="UP000036987"/>
    </source>
</evidence>
<feature type="domain" description="Expansin-like EG45" evidence="2">
    <location>
        <begin position="41"/>
        <end position="144"/>
    </location>
</feature>
<proteinExistence type="predicted"/>
<evidence type="ECO:0000313" key="3">
    <source>
        <dbReference type="EMBL" id="KMZ71637.1"/>
    </source>
</evidence>
<gene>
    <name evidence="3" type="ORF">ZOSMA_178G00250</name>
</gene>
<protein>
    <recommendedName>
        <fullName evidence="2">Expansin-like EG45 domain-containing protein</fullName>
    </recommendedName>
</protein>
<dbReference type="OrthoDB" id="587249at2759"/>
<feature type="chain" id="PRO_5005528017" description="Expansin-like EG45 domain-containing protein" evidence="1">
    <location>
        <begin position="28"/>
        <end position="144"/>
    </location>
</feature>
<evidence type="ECO:0000259" key="2">
    <source>
        <dbReference type="PROSITE" id="PS50842"/>
    </source>
</evidence>
<feature type="signal peptide" evidence="1">
    <location>
        <begin position="1"/>
        <end position="27"/>
    </location>
</feature>
<accession>A0A0K9PTT5</accession>
<dbReference type="EMBL" id="LFYR01000667">
    <property type="protein sequence ID" value="KMZ71637.1"/>
    <property type="molecule type" value="Genomic_DNA"/>
</dbReference>
<reference evidence="4" key="1">
    <citation type="journal article" date="2016" name="Nature">
        <title>The genome of the seagrass Zostera marina reveals angiosperm adaptation to the sea.</title>
        <authorList>
            <person name="Olsen J.L."/>
            <person name="Rouze P."/>
            <person name="Verhelst B."/>
            <person name="Lin Y.-C."/>
            <person name="Bayer T."/>
            <person name="Collen J."/>
            <person name="Dattolo E."/>
            <person name="De Paoli E."/>
            <person name="Dittami S."/>
            <person name="Maumus F."/>
            <person name="Michel G."/>
            <person name="Kersting A."/>
            <person name="Lauritano C."/>
            <person name="Lohaus R."/>
            <person name="Toepel M."/>
            <person name="Tonon T."/>
            <person name="Vanneste K."/>
            <person name="Amirebrahimi M."/>
            <person name="Brakel J."/>
            <person name="Bostroem C."/>
            <person name="Chovatia M."/>
            <person name="Grimwood J."/>
            <person name="Jenkins J.W."/>
            <person name="Jueterbock A."/>
            <person name="Mraz A."/>
            <person name="Stam W.T."/>
            <person name="Tice H."/>
            <person name="Bornberg-Bauer E."/>
            <person name="Green P.J."/>
            <person name="Pearson G.A."/>
            <person name="Procaccini G."/>
            <person name="Duarte C.M."/>
            <person name="Schmutz J."/>
            <person name="Reusch T.B.H."/>
            <person name="Van de Peer Y."/>
        </authorList>
    </citation>
    <scope>NUCLEOTIDE SEQUENCE [LARGE SCALE GENOMIC DNA]</scope>
    <source>
        <strain evidence="4">cv. Finnish</strain>
    </source>
</reference>
<dbReference type="Proteomes" id="UP000036987">
    <property type="component" value="Unassembled WGS sequence"/>
</dbReference>
<dbReference type="InterPro" id="IPR036908">
    <property type="entry name" value="RlpA-like_sf"/>
</dbReference>
<dbReference type="CDD" id="cd22269">
    <property type="entry name" value="DPBB_EG45-like"/>
    <property type="match status" value="1"/>
</dbReference>